<protein>
    <submittedName>
        <fullName evidence="1">Uncharacterized protein</fullName>
    </submittedName>
</protein>
<sequence>MKAKFSKEDLKKKECVDLYNSKVSSKYKDIFNVIVKNTQFYTKNDVLTSLKDNLIKWRNKRSNLPLFVLLPEYEEESRKFFYNKLKKYLPKHVRVNEFRTHTEEVEYLFLDDWILNFSKLKEDLSESNINIPILVENNKGKLKVKNISPTLTLITSIISNDILNQKNNFSNFMQGLKYTFIYDYIVYDLKHFVKSDKLLDEFNIRYLESDINVYLVYVDYKLDDGDVSYKKVYNSCLKTPNISEKVGNFFNNIFQIV</sequence>
<proteinExistence type="predicted"/>
<organism evidence="1">
    <name type="scientific">viral metagenome</name>
    <dbReference type="NCBI Taxonomy" id="1070528"/>
    <lineage>
        <taxon>unclassified sequences</taxon>
        <taxon>metagenomes</taxon>
        <taxon>organismal metagenomes</taxon>
    </lineage>
</organism>
<evidence type="ECO:0000313" key="1">
    <source>
        <dbReference type="EMBL" id="QHS78390.1"/>
    </source>
</evidence>
<reference evidence="1" key="1">
    <citation type="journal article" date="2020" name="Nature">
        <title>Giant virus diversity and host interactions through global metagenomics.</title>
        <authorList>
            <person name="Schulz F."/>
            <person name="Roux S."/>
            <person name="Paez-Espino D."/>
            <person name="Jungbluth S."/>
            <person name="Walsh D.A."/>
            <person name="Denef V.J."/>
            <person name="McMahon K.D."/>
            <person name="Konstantinidis K.T."/>
            <person name="Eloe-Fadrosh E.A."/>
            <person name="Kyrpides N.C."/>
            <person name="Woyke T."/>
        </authorList>
    </citation>
    <scope>NUCLEOTIDE SEQUENCE</scope>
    <source>
        <strain evidence="1">GVMAG-S-1021933-23</strain>
    </source>
</reference>
<dbReference type="AlphaFoldDB" id="A0A6C0AG11"/>
<name>A0A6C0AG11_9ZZZZ</name>
<accession>A0A6C0AG11</accession>
<dbReference type="EMBL" id="MN740596">
    <property type="protein sequence ID" value="QHS78390.1"/>
    <property type="molecule type" value="Genomic_DNA"/>
</dbReference>